<dbReference type="Proteomes" id="UP001082899">
    <property type="component" value="Unassembled WGS sequence"/>
</dbReference>
<evidence type="ECO:0000256" key="3">
    <source>
        <dbReference type="ARBA" id="ARBA00023125"/>
    </source>
</evidence>
<dbReference type="SUPFAM" id="SSF46894">
    <property type="entry name" value="C-terminal effector domain of the bipartite response regulators"/>
    <property type="match status" value="1"/>
</dbReference>
<reference evidence="8" key="1">
    <citation type="submission" date="2022-11" db="EMBL/GenBank/DDBJ databases">
        <title>Robbsia betulipollinis sp. nov., isolated from pollen of birch (Betula pendula).</title>
        <authorList>
            <person name="Shi H."/>
            <person name="Ambika Manirajan B."/>
            <person name="Ratering S."/>
            <person name="Geissler-Plaum R."/>
            <person name="Schnell S."/>
        </authorList>
    </citation>
    <scope>NUCLEOTIDE SEQUENCE</scope>
    <source>
        <strain evidence="8">Bb-Pol-6</strain>
    </source>
</reference>
<feature type="modified residue" description="4-aspartylphosphate" evidence="5">
    <location>
        <position position="60"/>
    </location>
</feature>
<dbReference type="InterPro" id="IPR036388">
    <property type="entry name" value="WH-like_DNA-bd_sf"/>
</dbReference>
<dbReference type="Pfam" id="PF00196">
    <property type="entry name" value="GerE"/>
    <property type="match status" value="1"/>
</dbReference>
<dbReference type="InterPro" id="IPR039420">
    <property type="entry name" value="WalR-like"/>
</dbReference>
<gene>
    <name evidence="8" type="ORF">OVY01_12800</name>
</gene>
<dbReference type="InterPro" id="IPR058245">
    <property type="entry name" value="NreC/VraR/RcsB-like_REC"/>
</dbReference>
<dbReference type="InterPro" id="IPR001789">
    <property type="entry name" value="Sig_transdc_resp-reg_receiver"/>
</dbReference>
<evidence type="ECO:0000313" key="9">
    <source>
        <dbReference type="Proteomes" id="UP001082899"/>
    </source>
</evidence>
<evidence type="ECO:0000256" key="2">
    <source>
        <dbReference type="ARBA" id="ARBA00023015"/>
    </source>
</evidence>
<proteinExistence type="predicted"/>
<dbReference type="InterPro" id="IPR011006">
    <property type="entry name" value="CheY-like_superfamily"/>
</dbReference>
<dbReference type="SMART" id="SM00448">
    <property type="entry name" value="REC"/>
    <property type="match status" value="1"/>
</dbReference>
<dbReference type="PRINTS" id="PR00038">
    <property type="entry name" value="HTHLUXR"/>
</dbReference>
<dbReference type="Gene3D" id="3.40.50.2300">
    <property type="match status" value="1"/>
</dbReference>
<keyword evidence="3" id="KW-0238">DNA-binding</keyword>
<keyword evidence="2" id="KW-0805">Transcription regulation</keyword>
<dbReference type="Pfam" id="PF00072">
    <property type="entry name" value="Response_reg"/>
    <property type="match status" value="1"/>
</dbReference>
<organism evidence="8 9">
    <name type="scientific">Robbsia betulipollinis</name>
    <dbReference type="NCBI Taxonomy" id="2981849"/>
    <lineage>
        <taxon>Bacteria</taxon>
        <taxon>Pseudomonadati</taxon>
        <taxon>Pseudomonadota</taxon>
        <taxon>Betaproteobacteria</taxon>
        <taxon>Burkholderiales</taxon>
        <taxon>Burkholderiaceae</taxon>
        <taxon>Robbsia</taxon>
    </lineage>
</organism>
<dbReference type="SUPFAM" id="SSF52172">
    <property type="entry name" value="CheY-like"/>
    <property type="match status" value="1"/>
</dbReference>
<feature type="domain" description="HTH luxR-type" evidence="6">
    <location>
        <begin position="142"/>
        <end position="207"/>
    </location>
</feature>
<evidence type="ECO:0000256" key="1">
    <source>
        <dbReference type="ARBA" id="ARBA00022553"/>
    </source>
</evidence>
<evidence type="ECO:0000256" key="5">
    <source>
        <dbReference type="PROSITE-ProRule" id="PRU00169"/>
    </source>
</evidence>
<dbReference type="EMBL" id="JAPMXC010000002">
    <property type="protein sequence ID" value="MCY0388099.1"/>
    <property type="molecule type" value="Genomic_DNA"/>
</dbReference>
<dbReference type="PROSITE" id="PS00622">
    <property type="entry name" value="HTH_LUXR_1"/>
    <property type="match status" value="1"/>
</dbReference>
<dbReference type="InterPro" id="IPR016032">
    <property type="entry name" value="Sig_transdc_resp-reg_C-effctor"/>
</dbReference>
<accession>A0ABT3ZNJ3</accession>
<dbReference type="Gene3D" id="1.10.10.10">
    <property type="entry name" value="Winged helix-like DNA-binding domain superfamily/Winged helix DNA-binding domain"/>
    <property type="match status" value="1"/>
</dbReference>
<keyword evidence="4" id="KW-0804">Transcription</keyword>
<protein>
    <submittedName>
        <fullName evidence="8">Response regulator transcription factor</fullName>
    </submittedName>
</protein>
<dbReference type="SMART" id="SM00421">
    <property type="entry name" value="HTH_LUXR"/>
    <property type="match status" value="1"/>
</dbReference>
<dbReference type="CDD" id="cd06170">
    <property type="entry name" value="LuxR_C_like"/>
    <property type="match status" value="1"/>
</dbReference>
<sequence length="236" mass="25288">MHKKRIAIVDDHAFIRLGMRMLLERQSSCDGDVDVVAEAADGVQGWQLVRDGALDLVLLDINLPGLDGYDMLARIGRMERRPKVLVVSASDGLLPVRRALAAGADGFLCKSEAPLELLRGVAAVLAGHCFIPRGALRVLAPPGARGEALSPRERCIAEGLVEGRSNKAIAHALGLSAKTISAHKRNIFRKLGVRNLIELVDCLRSTDSYGVRRATAREGVAAVRESPPGPAPEDGR</sequence>
<keyword evidence="1 5" id="KW-0597">Phosphoprotein</keyword>
<dbReference type="PROSITE" id="PS50043">
    <property type="entry name" value="HTH_LUXR_2"/>
    <property type="match status" value="1"/>
</dbReference>
<dbReference type="RefSeq" id="WP_267847978.1">
    <property type="nucleotide sequence ID" value="NZ_JAPMXC010000002.1"/>
</dbReference>
<evidence type="ECO:0000256" key="4">
    <source>
        <dbReference type="ARBA" id="ARBA00023163"/>
    </source>
</evidence>
<keyword evidence="9" id="KW-1185">Reference proteome</keyword>
<dbReference type="PROSITE" id="PS50110">
    <property type="entry name" value="RESPONSE_REGULATORY"/>
    <property type="match status" value="1"/>
</dbReference>
<comment type="caution">
    <text evidence="8">The sequence shown here is derived from an EMBL/GenBank/DDBJ whole genome shotgun (WGS) entry which is preliminary data.</text>
</comment>
<evidence type="ECO:0000259" key="6">
    <source>
        <dbReference type="PROSITE" id="PS50043"/>
    </source>
</evidence>
<dbReference type="PANTHER" id="PTHR43214">
    <property type="entry name" value="TWO-COMPONENT RESPONSE REGULATOR"/>
    <property type="match status" value="1"/>
</dbReference>
<name>A0ABT3ZNJ3_9BURK</name>
<dbReference type="CDD" id="cd17535">
    <property type="entry name" value="REC_NarL-like"/>
    <property type="match status" value="1"/>
</dbReference>
<dbReference type="InterPro" id="IPR000792">
    <property type="entry name" value="Tscrpt_reg_LuxR_C"/>
</dbReference>
<dbReference type="PANTHER" id="PTHR43214:SF41">
    <property type="entry name" value="NITRATE_NITRITE RESPONSE REGULATOR PROTEIN NARP"/>
    <property type="match status" value="1"/>
</dbReference>
<evidence type="ECO:0000313" key="8">
    <source>
        <dbReference type="EMBL" id="MCY0388099.1"/>
    </source>
</evidence>
<evidence type="ECO:0000259" key="7">
    <source>
        <dbReference type="PROSITE" id="PS50110"/>
    </source>
</evidence>
<feature type="domain" description="Response regulatory" evidence="7">
    <location>
        <begin position="5"/>
        <end position="125"/>
    </location>
</feature>